<name>A0ACB8HPE2_9BRYO</name>
<evidence type="ECO:0000313" key="2">
    <source>
        <dbReference type="Proteomes" id="UP000828922"/>
    </source>
</evidence>
<proteinExistence type="predicted"/>
<protein>
    <submittedName>
        <fullName evidence="1">Uncharacterized protein</fullName>
    </submittedName>
</protein>
<accession>A0ACB8HPE2</accession>
<keyword evidence="2" id="KW-1185">Reference proteome</keyword>
<evidence type="ECO:0000313" key="1">
    <source>
        <dbReference type="EMBL" id="KAH9558085.1"/>
    </source>
</evidence>
<dbReference type="Proteomes" id="UP000828922">
    <property type="component" value="Linkage Group LG07"/>
</dbReference>
<dbReference type="EMBL" id="CM038913">
    <property type="protein sequence ID" value="KAH9558085.1"/>
    <property type="molecule type" value="Genomic_DNA"/>
</dbReference>
<gene>
    <name evidence="1" type="ORF">CY35_07G118400</name>
</gene>
<sequence>MDHQQEAPAATSSTSASSSIECVTVVNIPAAVGDQTLPAPTEPSLKKEPAAAVAAALSTALEISSFRDGTDQLSSSSSMHAGSITPQQQLVKSKSGKLSTRTGLALPRPGLRSRATLDRNGSSLLTIQRTSGFIMPSSSSSSSLATPTTQSSMQSPLFSKRTTSLPVTHHLEISGSFISCSPAAASFQWPAPSSITSQSGGKSTSIFRSISMPLRRGSSGTGGTTVLVRPATDGSSTTTKKEDCLTTQTVTEKDDMKADQEISEEQAVCRICMDDLTEEYGETLKMECSCRGEMALAHRECALKWFSIKGNRTCDVCGREVSNLPVTVVRLPNESTGSSRVTGQQPVSQDLGRRLWQDVPVLVMISMLAYFCFLEQLLVGRLGSGAIVIALPFACILGFLAAIVASNFVAKQLIWFYATCQFGLIISFAHLFYDLVHVEAVLAILLASFAGFGIAMTSSALIIEYANWKRRAATTSIEQTDATLVHEEESRQEVAQVQTNVAFSAPTEDHPELRLLPHDIENPPVDQVQHPVPIEHSLSSQNLSHTATSYSEGLGIHHAFQGH</sequence>
<reference evidence="2" key="1">
    <citation type="journal article" date="2022" name="New Phytol.">
        <title>Phylogenomic structure and speciation in an emerging model: the Sphagnum magellanicum complex (Bryophyta).</title>
        <authorList>
            <person name="Shaw A.J."/>
            <person name="Piatkowski B."/>
            <person name="Duffy A.M."/>
            <person name="Aguero B."/>
            <person name="Imwattana K."/>
            <person name="Nieto-Lugilde M."/>
            <person name="Healey A."/>
            <person name="Weston D.J."/>
            <person name="Patel M.N."/>
            <person name="Schmutz J."/>
            <person name="Grimwood J."/>
            <person name="Yavitt J.B."/>
            <person name="Hassel K."/>
            <person name="Stenoien H.K."/>
            <person name="Flatberg K.I."/>
            <person name="Bickford C.P."/>
            <person name="Hicks K.A."/>
        </authorList>
    </citation>
    <scope>NUCLEOTIDE SEQUENCE [LARGE SCALE GENOMIC DNA]</scope>
</reference>
<comment type="caution">
    <text evidence="1">The sequence shown here is derived from an EMBL/GenBank/DDBJ whole genome shotgun (WGS) entry which is preliminary data.</text>
</comment>
<organism evidence="1 2">
    <name type="scientific">Sphagnum magellanicum</name>
    <dbReference type="NCBI Taxonomy" id="128215"/>
    <lineage>
        <taxon>Eukaryota</taxon>
        <taxon>Viridiplantae</taxon>
        <taxon>Streptophyta</taxon>
        <taxon>Embryophyta</taxon>
        <taxon>Bryophyta</taxon>
        <taxon>Sphagnophytina</taxon>
        <taxon>Sphagnopsida</taxon>
        <taxon>Sphagnales</taxon>
        <taxon>Sphagnaceae</taxon>
        <taxon>Sphagnum</taxon>
    </lineage>
</organism>